<keyword evidence="2" id="KW-1185">Reference proteome</keyword>
<proteinExistence type="predicted"/>
<comment type="caution">
    <text evidence="1">The sequence shown here is derived from an EMBL/GenBank/DDBJ whole genome shotgun (WGS) entry which is preliminary data.</text>
</comment>
<reference evidence="1 2" key="1">
    <citation type="submission" date="2023-08" db="EMBL/GenBank/DDBJ databases">
        <title>Black Yeasts Isolated from many extreme environments.</title>
        <authorList>
            <person name="Coleine C."/>
            <person name="Stajich J.E."/>
            <person name="Selbmann L."/>
        </authorList>
    </citation>
    <scope>NUCLEOTIDE SEQUENCE [LARGE SCALE GENOMIC DNA]</scope>
    <source>
        <strain evidence="1 2">CCFEE 5386</strain>
    </source>
</reference>
<gene>
    <name evidence="1" type="primary">ERG20</name>
    <name evidence="1" type="ORF">LTR32_006001</name>
</gene>
<evidence type="ECO:0000313" key="1">
    <source>
        <dbReference type="EMBL" id="KAK5141431.1"/>
    </source>
</evidence>
<organism evidence="1 2">
    <name type="scientific">Rachicladosporium monterosium</name>
    <dbReference type="NCBI Taxonomy" id="1507873"/>
    <lineage>
        <taxon>Eukaryota</taxon>
        <taxon>Fungi</taxon>
        <taxon>Dikarya</taxon>
        <taxon>Ascomycota</taxon>
        <taxon>Pezizomycotina</taxon>
        <taxon>Dothideomycetes</taxon>
        <taxon>Dothideomycetidae</taxon>
        <taxon>Cladosporiales</taxon>
        <taxon>Cladosporiaceae</taxon>
        <taxon>Rachicladosporium</taxon>
    </lineage>
</organism>
<name>A0ABR0L043_9PEZI</name>
<dbReference type="Gene3D" id="1.10.600.10">
    <property type="entry name" value="Farnesyl Diphosphate Synthase"/>
    <property type="match status" value="1"/>
</dbReference>
<sequence length="57" mass="7073">ARVKTVFAELELEKVYKEYEERRVTELREKISQIDESDGMRKEVYEEFLRKIYKRSK</sequence>
<dbReference type="InterPro" id="IPR008949">
    <property type="entry name" value="Isoprenoid_synthase_dom_sf"/>
</dbReference>
<feature type="non-terminal residue" evidence="1">
    <location>
        <position position="1"/>
    </location>
</feature>
<keyword evidence="1" id="KW-0808">Transferase</keyword>
<dbReference type="Proteomes" id="UP001308179">
    <property type="component" value="Unassembled WGS sequence"/>
</dbReference>
<protein>
    <submittedName>
        <fullName evidence="1">Farnesyl pyrophosphate synthetase</fullName>
        <ecNumber evidence="1">2.5.1.1</ecNumber>
    </submittedName>
</protein>
<evidence type="ECO:0000313" key="2">
    <source>
        <dbReference type="Proteomes" id="UP001308179"/>
    </source>
</evidence>
<dbReference type="EMBL" id="JAVRRR010000586">
    <property type="protein sequence ID" value="KAK5141431.1"/>
    <property type="molecule type" value="Genomic_DNA"/>
</dbReference>
<dbReference type="EC" id="2.5.1.1" evidence="1"/>
<dbReference type="GO" id="GO:0004161">
    <property type="term" value="F:dimethylallyltranstransferase activity"/>
    <property type="evidence" value="ECO:0007669"/>
    <property type="project" value="UniProtKB-EC"/>
</dbReference>
<accession>A0ABR0L043</accession>